<evidence type="ECO:0000313" key="1">
    <source>
        <dbReference type="EMBL" id="SDH40071.1"/>
    </source>
</evidence>
<dbReference type="EMBL" id="FNBN01000012">
    <property type="protein sequence ID" value="SDH40071.1"/>
    <property type="molecule type" value="Genomic_DNA"/>
</dbReference>
<dbReference type="Proteomes" id="UP000199045">
    <property type="component" value="Unassembled WGS sequence"/>
</dbReference>
<protein>
    <submittedName>
        <fullName evidence="1">Uncharacterized protein</fullName>
    </submittedName>
</protein>
<proteinExistence type="predicted"/>
<sequence length="110" mass="12609">MINKNGYIDSVYRFLLIVSEIRMQHYGTSGVPAANANTNLNILRHYTNLFTTKRRLSQQQIHVTTDTYALFISFSYISVVYPYCEPISIPVKTCSLFVHVNSMVSELILI</sequence>
<organism evidence="1 2">
    <name type="scientific">Chitinophaga filiformis</name>
    <name type="common">Myxococcus filiformis</name>
    <name type="synonym">Flexibacter filiformis</name>
    <dbReference type="NCBI Taxonomy" id="104663"/>
    <lineage>
        <taxon>Bacteria</taxon>
        <taxon>Pseudomonadati</taxon>
        <taxon>Bacteroidota</taxon>
        <taxon>Chitinophagia</taxon>
        <taxon>Chitinophagales</taxon>
        <taxon>Chitinophagaceae</taxon>
        <taxon>Chitinophaga</taxon>
    </lineage>
</organism>
<dbReference type="AlphaFoldDB" id="A0A1G8C3J3"/>
<gene>
    <name evidence="1" type="ORF">SAMN04488121_11211</name>
</gene>
<name>A0A1G8C3J3_CHIFI</name>
<accession>A0A1G8C3J3</accession>
<reference evidence="1 2" key="1">
    <citation type="submission" date="2016-10" db="EMBL/GenBank/DDBJ databases">
        <authorList>
            <person name="de Groot N.N."/>
        </authorList>
    </citation>
    <scope>NUCLEOTIDE SEQUENCE [LARGE SCALE GENOMIC DNA]</scope>
    <source>
        <strain evidence="1 2">DSM 527</strain>
    </source>
</reference>
<dbReference type="STRING" id="104663.SAMN04488121_11211"/>
<evidence type="ECO:0000313" key="2">
    <source>
        <dbReference type="Proteomes" id="UP000199045"/>
    </source>
</evidence>